<keyword evidence="4 14" id="KW-1133">Transmembrane helix</keyword>
<dbReference type="Pfam" id="PF02931">
    <property type="entry name" value="Neur_chan_LBD"/>
    <property type="match status" value="1"/>
</dbReference>
<dbReference type="CDD" id="cd19051">
    <property type="entry name" value="LGIC_TM_cation"/>
    <property type="match status" value="1"/>
</dbReference>
<evidence type="ECO:0000259" key="16">
    <source>
        <dbReference type="Pfam" id="PF02932"/>
    </source>
</evidence>
<evidence type="ECO:0000313" key="18">
    <source>
        <dbReference type="Proteomes" id="UP000311919"/>
    </source>
</evidence>
<dbReference type="Gene3D" id="1.20.58.390">
    <property type="entry name" value="Neurotransmitter-gated ion-channel transmembrane domain"/>
    <property type="match status" value="1"/>
</dbReference>
<dbReference type="AlphaFoldDB" id="A0A4Z2CQC0"/>
<accession>A0A4Z2CQC0</accession>
<keyword evidence="8" id="KW-1015">Disulfide bond</keyword>
<name>A0A4Z2CQC0_SCHJA</name>
<sequence length="610" mass="70680">MKNYESSVRPLKNISEKLTVKISIRLQQIGGLNERNQVLTTILFLEQIWEDDYLKWNESEFGNVRTLRIPAKQVWTPDTYVFNNADHTNSGFLEGIYVIIHSSGKVSWPIPVQLKTSCKVDITLFPFDHQNCEIQFGSWMYKSDWIEYKFQMNPQSNSITSKNWEYSTKILPSLVSPSSLSSSLLSNNNSSYATVEKTDENVKENDEVTNNFDDDYLTRNALDISSYWDSTDWMLKQSSLSYTYRSTDQLTVWKPTTKSTGILNIESHDNKLNIKKQTDLVLKLFLQRRSFFYIWNIVIPCILLTLLTLVTFWTPIDSGEKITLGLSVFLAFSMFMMLIAERVPPTSKNIPLIGVYMTSVMTLTTGSVVVCVIVINLDSRGEKLTRVPKLLRRLSKLSIFQLFYKENYNDMSKSAYVSSMVEKLSISNSNQEKKLFEIGYQISILSKLNQLLRKEQNLTEEIQSIYQKYCHLLHFMKKFPLNEIPTNSIYHHDVHVEEDENHLNSQHHLSSSMKSSTLLKVKLPTTSNKCNQYDHLIEQNCLLNNYLPSSILHDSIELLNNNSHTSISNVHNNVNFTNMHQLNSKNYEKVKHELIKYEWKVGALEYDSDL</sequence>
<dbReference type="FunFam" id="1.20.58.390:FF:000043">
    <property type="entry name" value="AcetylCholine Receptor"/>
    <property type="match status" value="1"/>
</dbReference>
<dbReference type="GO" id="GO:0022848">
    <property type="term" value="F:acetylcholine-gated monoatomic cation-selective channel activity"/>
    <property type="evidence" value="ECO:0007669"/>
    <property type="project" value="InterPro"/>
</dbReference>
<dbReference type="OrthoDB" id="5975154at2759"/>
<evidence type="ECO:0000256" key="7">
    <source>
        <dbReference type="ARBA" id="ARBA00023136"/>
    </source>
</evidence>
<dbReference type="Proteomes" id="UP000311919">
    <property type="component" value="Unassembled WGS sequence"/>
</dbReference>
<evidence type="ECO:0000256" key="6">
    <source>
        <dbReference type="ARBA" id="ARBA00023065"/>
    </source>
</evidence>
<gene>
    <name evidence="17" type="ORF">EWB00_008387</name>
</gene>
<keyword evidence="10" id="KW-0325">Glycoprotein</keyword>
<dbReference type="GO" id="GO:0045211">
    <property type="term" value="C:postsynaptic membrane"/>
    <property type="evidence" value="ECO:0007669"/>
    <property type="project" value="InterPro"/>
</dbReference>
<dbReference type="InterPro" id="IPR006202">
    <property type="entry name" value="Neur_chan_lig-bd"/>
</dbReference>
<evidence type="ECO:0000256" key="14">
    <source>
        <dbReference type="RuleBase" id="RU000687"/>
    </source>
</evidence>
<evidence type="ECO:0000313" key="17">
    <source>
        <dbReference type="EMBL" id="TNN06457.1"/>
    </source>
</evidence>
<keyword evidence="18" id="KW-1185">Reference proteome</keyword>
<evidence type="ECO:0000256" key="8">
    <source>
        <dbReference type="ARBA" id="ARBA00023157"/>
    </source>
</evidence>
<dbReference type="FunFam" id="2.70.170.10:FF:000028">
    <property type="entry name" value="AcetylCholine Receptor"/>
    <property type="match status" value="1"/>
</dbReference>
<organism evidence="17 18">
    <name type="scientific">Schistosoma japonicum</name>
    <name type="common">Blood fluke</name>
    <dbReference type="NCBI Taxonomy" id="6182"/>
    <lineage>
        <taxon>Eukaryota</taxon>
        <taxon>Metazoa</taxon>
        <taxon>Spiralia</taxon>
        <taxon>Lophotrochozoa</taxon>
        <taxon>Platyhelminthes</taxon>
        <taxon>Trematoda</taxon>
        <taxon>Digenea</taxon>
        <taxon>Strigeidida</taxon>
        <taxon>Schistosomatoidea</taxon>
        <taxon>Schistosomatidae</taxon>
        <taxon>Schistosoma</taxon>
    </lineage>
</organism>
<evidence type="ECO:0000256" key="10">
    <source>
        <dbReference type="ARBA" id="ARBA00023180"/>
    </source>
</evidence>
<keyword evidence="12 14" id="KW-0407">Ion channel</keyword>
<comment type="caution">
    <text evidence="17">The sequence shown here is derived from an EMBL/GenBank/DDBJ whole genome shotgun (WGS) entry which is preliminary data.</text>
</comment>
<dbReference type="InterPro" id="IPR006201">
    <property type="entry name" value="Neur_channel"/>
</dbReference>
<keyword evidence="6 14" id="KW-0406">Ion transport</keyword>
<evidence type="ECO:0000256" key="1">
    <source>
        <dbReference type="ARBA" id="ARBA00022448"/>
    </source>
</evidence>
<dbReference type="PRINTS" id="PR00252">
    <property type="entry name" value="NRIONCHANNEL"/>
</dbReference>
<feature type="transmembrane region" description="Helical" evidence="14">
    <location>
        <begin position="292"/>
        <end position="316"/>
    </location>
</feature>
<reference evidence="17 18" key="1">
    <citation type="submission" date="2019-03" db="EMBL/GenBank/DDBJ databases">
        <title>An improved genome assembly of the fluke Schistosoma japonicum.</title>
        <authorList>
            <person name="Hu W."/>
            <person name="Luo F."/>
            <person name="Yin M."/>
            <person name="Mo X."/>
            <person name="Sun C."/>
            <person name="Wu Q."/>
            <person name="Zhu B."/>
            <person name="Xiang M."/>
            <person name="Wang J."/>
            <person name="Wang Y."/>
            <person name="Zhang T."/>
            <person name="Xu B."/>
            <person name="Zheng H."/>
            <person name="Feng Z."/>
        </authorList>
    </citation>
    <scope>NUCLEOTIDE SEQUENCE [LARGE SCALE GENOMIC DNA]</scope>
    <source>
        <strain evidence="17">HuSjv2</strain>
        <tissue evidence="17">Worms</tissue>
    </source>
</reference>
<feature type="transmembrane region" description="Helical" evidence="14">
    <location>
        <begin position="352"/>
        <end position="375"/>
    </location>
</feature>
<evidence type="ECO:0000256" key="12">
    <source>
        <dbReference type="ARBA" id="ARBA00023303"/>
    </source>
</evidence>
<evidence type="ECO:0000256" key="13">
    <source>
        <dbReference type="ARBA" id="ARBA00034099"/>
    </source>
</evidence>
<keyword evidence="7 14" id="KW-0472">Membrane</keyword>
<dbReference type="GO" id="GO:0004888">
    <property type="term" value="F:transmembrane signaling receptor activity"/>
    <property type="evidence" value="ECO:0007669"/>
    <property type="project" value="InterPro"/>
</dbReference>
<proteinExistence type="inferred from homology"/>
<dbReference type="InterPro" id="IPR036719">
    <property type="entry name" value="Neuro-gated_channel_TM_sf"/>
</dbReference>
<feature type="domain" description="Neurotransmitter-gated ion-channel ligand-binding" evidence="15">
    <location>
        <begin position="1"/>
        <end position="164"/>
    </location>
</feature>
<keyword evidence="1 14" id="KW-0813">Transport</keyword>
<keyword evidence="9 17" id="KW-0675">Receptor</keyword>
<dbReference type="InterPro" id="IPR002394">
    <property type="entry name" value="Nicotinic_acetylcholine_rcpt"/>
</dbReference>
<comment type="similarity">
    <text evidence="14">Belongs to the ligand-gated ion channel (TC 1.A.9) family.</text>
</comment>
<dbReference type="STRING" id="6182.A0A4Z2CQC0"/>
<evidence type="ECO:0000256" key="2">
    <source>
        <dbReference type="ARBA" id="ARBA00022475"/>
    </source>
</evidence>
<evidence type="ECO:0000256" key="5">
    <source>
        <dbReference type="ARBA" id="ARBA00023018"/>
    </source>
</evidence>
<keyword evidence="2" id="KW-1003">Cell membrane</keyword>
<dbReference type="InterPro" id="IPR018000">
    <property type="entry name" value="Neurotransmitter_ion_chnl_CS"/>
</dbReference>
<dbReference type="PROSITE" id="PS00236">
    <property type="entry name" value="NEUROTR_ION_CHANNEL"/>
    <property type="match status" value="1"/>
</dbReference>
<dbReference type="SUPFAM" id="SSF63712">
    <property type="entry name" value="Nicotinic receptor ligand binding domain-like"/>
    <property type="match status" value="1"/>
</dbReference>
<dbReference type="InterPro" id="IPR036734">
    <property type="entry name" value="Neur_chan_lig-bd_sf"/>
</dbReference>
<dbReference type="Gene3D" id="2.70.170.10">
    <property type="entry name" value="Neurotransmitter-gated ion-channel ligand-binding domain"/>
    <property type="match status" value="1"/>
</dbReference>
<keyword evidence="5" id="KW-0770">Synapse</keyword>
<protein>
    <submittedName>
        <fullName evidence="17">Acetylcholine receptor subunit alpha-type unc-38</fullName>
    </submittedName>
</protein>
<dbReference type="SUPFAM" id="SSF90112">
    <property type="entry name" value="Neurotransmitter-gated ion-channel transmembrane pore"/>
    <property type="match status" value="1"/>
</dbReference>
<dbReference type="Pfam" id="PF02932">
    <property type="entry name" value="Neur_chan_memb"/>
    <property type="match status" value="1"/>
</dbReference>
<keyword evidence="3 14" id="KW-0812">Transmembrane</keyword>
<keyword evidence="11" id="KW-1071">Ligand-gated ion channel</keyword>
<dbReference type="PANTHER" id="PTHR18945">
    <property type="entry name" value="NEUROTRANSMITTER GATED ION CHANNEL"/>
    <property type="match status" value="1"/>
</dbReference>
<comment type="caution">
    <text evidence="14">Lacks conserved residue(s) required for the propagation of feature annotation.</text>
</comment>
<evidence type="ECO:0000256" key="11">
    <source>
        <dbReference type="ARBA" id="ARBA00023286"/>
    </source>
</evidence>
<dbReference type="InterPro" id="IPR006029">
    <property type="entry name" value="Neurotrans-gated_channel_TM"/>
</dbReference>
<dbReference type="InterPro" id="IPR038050">
    <property type="entry name" value="Neuro_actylchol_rec"/>
</dbReference>
<evidence type="ECO:0000259" key="15">
    <source>
        <dbReference type="Pfam" id="PF02931"/>
    </source>
</evidence>
<evidence type="ECO:0000256" key="4">
    <source>
        <dbReference type="ARBA" id="ARBA00022989"/>
    </source>
</evidence>
<feature type="transmembrane region" description="Helical" evidence="14">
    <location>
        <begin position="322"/>
        <end position="340"/>
    </location>
</feature>
<evidence type="ECO:0000256" key="9">
    <source>
        <dbReference type="ARBA" id="ARBA00023170"/>
    </source>
</evidence>
<dbReference type="EMBL" id="SKCS01000464">
    <property type="protein sequence ID" value="TNN06457.1"/>
    <property type="molecule type" value="Genomic_DNA"/>
</dbReference>
<comment type="subcellular location">
    <subcellularLocation>
        <location evidence="13">Synaptic cell membrane</location>
        <topology evidence="13">Multi-pass membrane protein</topology>
    </subcellularLocation>
</comment>
<evidence type="ECO:0000256" key="3">
    <source>
        <dbReference type="ARBA" id="ARBA00022692"/>
    </source>
</evidence>
<feature type="domain" description="Neurotransmitter-gated ion-channel transmembrane" evidence="16">
    <location>
        <begin position="297"/>
        <end position="592"/>
    </location>
</feature>
<dbReference type="PRINTS" id="PR00254">
    <property type="entry name" value="NICOTINICR"/>
</dbReference>